<feature type="compositionally biased region" description="Low complexity" evidence="2">
    <location>
        <begin position="238"/>
        <end position="268"/>
    </location>
</feature>
<dbReference type="InterPro" id="IPR050988">
    <property type="entry name" value="Mannitol_DH/Oxidoreductase"/>
</dbReference>
<dbReference type="Gene3D" id="3.40.50.720">
    <property type="entry name" value="NAD(P)-binding Rossmann-like Domain"/>
    <property type="match status" value="1"/>
</dbReference>
<dbReference type="EMBL" id="MASW01000006">
    <property type="protein sequence ID" value="PXY21323.1"/>
    <property type="molecule type" value="Genomic_DNA"/>
</dbReference>
<dbReference type="SUPFAM" id="SSF51735">
    <property type="entry name" value="NAD(P)-binding Rossmann-fold domains"/>
    <property type="match status" value="1"/>
</dbReference>
<dbReference type="PANTHER" id="PTHR43362:SF1">
    <property type="entry name" value="MANNITOL DEHYDROGENASE 2-RELATED"/>
    <property type="match status" value="1"/>
</dbReference>
<dbReference type="Pfam" id="PF01232">
    <property type="entry name" value="Mannitol_dh"/>
    <property type="match status" value="1"/>
</dbReference>
<comment type="caution">
    <text evidence="4">The sequence shown here is derived from an EMBL/GenBank/DDBJ whole genome shotgun (WGS) entry which is preliminary data.</text>
</comment>
<organism evidence="4 5">
    <name type="scientific">Prauserella muralis</name>
    <dbReference type="NCBI Taxonomy" id="588067"/>
    <lineage>
        <taxon>Bacteria</taxon>
        <taxon>Bacillati</taxon>
        <taxon>Actinomycetota</taxon>
        <taxon>Actinomycetes</taxon>
        <taxon>Pseudonocardiales</taxon>
        <taxon>Pseudonocardiaceae</taxon>
        <taxon>Prauserella</taxon>
    </lineage>
</organism>
<evidence type="ECO:0000313" key="4">
    <source>
        <dbReference type="EMBL" id="PXY21323.1"/>
    </source>
</evidence>
<keyword evidence="1" id="KW-0560">Oxidoreductase</keyword>
<dbReference type="InterPro" id="IPR036291">
    <property type="entry name" value="NAD(P)-bd_dom_sf"/>
</dbReference>
<gene>
    <name evidence="4" type="ORF">BAY60_28190</name>
</gene>
<name>A0A2V4AMQ2_9PSEU</name>
<dbReference type="OrthoDB" id="271711at2"/>
<reference evidence="4 5" key="1">
    <citation type="submission" date="2016-07" db="EMBL/GenBank/DDBJ databases">
        <title>Draft genome sequence of Prauserella muralis DSM 45305, isolated from a mould-covered wall in an indoor environment.</title>
        <authorList>
            <person name="Ruckert C."/>
            <person name="Albersmeier A."/>
            <person name="Jiang C.-L."/>
            <person name="Jiang Y."/>
            <person name="Kalinowski J."/>
            <person name="Schneider O."/>
            <person name="Winkler A."/>
            <person name="Zotchev S.B."/>
        </authorList>
    </citation>
    <scope>NUCLEOTIDE SEQUENCE [LARGE SCALE GENOMIC DNA]</scope>
    <source>
        <strain evidence="4 5">DSM 45305</strain>
    </source>
</reference>
<dbReference type="PRINTS" id="PR00084">
    <property type="entry name" value="MTLDHDRGNASE"/>
</dbReference>
<sequence>MRRLSLRTLGHLPHSVHSGLDPRGLGIGIVHLGIGGFHRAHQAVFTEDAMLATGETGWAVSAVTQRGPAVRDRLAPQDGLYTVATRGRSESGYRVVTTVREVLDGPSEADAVLDRLADPAVSVVTLTVTEKAYRLDPAQRGLDLTDPDVRDDAAGAPPRTVVGRLVQGLHRRQARDAAPLTVLCCDNLTDNGGLLRRAVLDFCTLLRGGDATAAWIDEHVAFPSTMVAGSSRPPRRPTSPTSRPRWACATTRRWWPSRSGSGSSRTTSVRPGPGGSGQGRCWCPTRGRTS</sequence>
<accession>A0A2V4AMQ2</accession>
<keyword evidence="5" id="KW-1185">Reference proteome</keyword>
<dbReference type="InterPro" id="IPR013131">
    <property type="entry name" value="Mannitol_DH_N"/>
</dbReference>
<dbReference type="InterPro" id="IPR000669">
    <property type="entry name" value="Mannitol_DH"/>
</dbReference>
<dbReference type="GO" id="GO:0016616">
    <property type="term" value="F:oxidoreductase activity, acting on the CH-OH group of donors, NAD or NADP as acceptor"/>
    <property type="evidence" value="ECO:0007669"/>
    <property type="project" value="TreeGrafter"/>
</dbReference>
<dbReference type="Proteomes" id="UP000249915">
    <property type="component" value="Unassembled WGS sequence"/>
</dbReference>
<feature type="region of interest" description="Disordered" evidence="2">
    <location>
        <begin position="226"/>
        <end position="290"/>
    </location>
</feature>
<dbReference type="RefSeq" id="WP_112284563.1">
    <property type="nucleotide sequence ID" value="NZ_MASW01000006.1"/>
</dbReference>
<protein>
    <recommendedName>
        <fullName evidence="3">Mannitol dehydrogenase N-terminal domain-containing protein</fullName>
    </recommendedName>
</protein>
<evidence type="ECO:0000256" key="1">
    <source>
        <dbReference type="ARBA" id="ARBA00023002"/>
    </source>
</evidence>
<evidence type="ECO:0000313" key="5">
    <source>
        <dbReference type="Proteomes" id="UP000249915"/>
    </source>
</evidence>
<dbReference type="PANTHER" id="PTHR43362">
    <property type="entry name" value="MANNITOL DEHYDROGENASE DSF1-RELATED"/>
    <property type="match status" value="1"/>
</dbReference>
<evidence type="ECO:0000259" key="3">
    <source>
        <dbReference type="Pfam" id="PF01232"/>
    </source>
</evidence>
<dbReference type="AlphaFoldDB" id="A0A2V4AMQ2"/>
<evidence type="ECO:0000256" key="2">
    <source>
        <dbReference type="SAM" id="MobiDB-lite"/>
    </source>
</evidence>
<proteinExistence type="predicted"/>
<feature type="domain" description="Mannitol dehydrogenase N-terminal" evidence="3">
    <location>
        <begin position="28"/>
        <end position="227"/>
    </location>
</feature>